<dbReference type="Proteomes" id="UP000809621">
    <property type="component" value="Unassembled WGS sequence"/>
</dbReference>
<evidence type="ECO:0000313" key="1">
    <source>
        <dbReference type="EMBL" id="MBM7037221.1"/>
    </source>
</evidence>
<keyword evidence="2" id="KW-1185">Reference proteome</keyword>
<accession>A0ABS2HKL1</accession>
<organism evidence="1 2">
    <name type="scientific">Vibrio ulleungensis</name>
    <dbReference type="NCBI Taxonomy" id="2807619"/>
    <lineage>
        <taxon>Bacteria</taxon>
        <taxon>Pseudomonadati</taxon>
        <taxon>Pseudomonadota</taxon>
        <taxon>Gammaproteobacteria</taxon>
        <taxon>Vibrionales</taxon>
        <taxon>Vibrionaceae</taxon>
        <taxon>Vibrio</taxon>
    </lineage>
</organism>
<protein>
    <recommendedName>
        <fullName evidence="3">Peptidase M60 domain-containing protein</fullName>
    </recommendedName>
</protein>
<dbReference type="RefSeq" id="WP_205158770.1">
    <property type="nucleotide sequence ID" value="NZ_JAFEUM010000004.1"/>
</dbReference>
<comment type="caution">
    <text evidence="1">The sequence shown here is derived from an EMBL/GenBank/DDBJ whole genome shotgun (WGS) entry which is preliminary data.</text>
</comment>
<gene>
    <name evidence="1" type="ORF">JQC93_12480</name>
</gene>
<evidence type="ECO:0008006" key="3">
    <source>
        <dbReference type="Google" id="ProtNLM"/>
    </source>
</evidence>
<reference evidence="1 2" key="1">
    <citation type="submission" date="2021-02" db="EMBL/GenBank/DDBJ databases">
        <authorList>
            <person name="Park J.-S."/>
        </authorList>
    </citation>
    <scope>NUCLEOTIDE SEQUENCE [LARGE SCALE GENOMIC DNA]</scope>
    <source>
        <strain evidence="1 2">188UL20-2</strain>
    </source>
</reference>
<evidence type="ECO:0000313" key="2">
    <source>
        <dbReference type="Proteomes" id="UP000809621"/>
    </source>
</evidence>
<sequence length="414" mass="46908">MLKITPTFILVVVCLGLAAIPVLNTPEPKKLELPMCDVSPIVTTTIDLYVEQAAAKNTGLEVLTEKFERDIRMGNVTLKNSCVPVKRALGDVMVVDIPDYEPLSDEVILHDQLFKAVPLHKQLQYISEPNRYYGVLLHESDHGVLGYTSPLLYGQFFVLHADWEMYVFEHELSHLSMANHEPKYAFDDNGPTQIELLSSAKYAHGTRCGGMGTLVYSHIGFFDMLPAYSSPNVFYGKEACGSEEANNAQQMANYAYFIRYKIALAPKWDNPVLVEQAKQYIESDSENQQRLNNSTWQCIDHIAPLYDKYTITYHANGALQVHSHAIILDSNNQQTLPIDMTLEGKWTYSDSAITQTVTTIDVAPYELVLESLINKYVEYNQSNDTHKVHIEFLSNDLIRISTSNNPKQFCRRLE</sequence>
<proteinExistence type="predicted"/>
<name>A0ABS2HKL1_9VIBR</name>
<dbReference type="EMBL" id="JAFEUM010000004">
    <property type="protein sequence ID" value="MBM7037221.1"/>
    <property type="molecule type" value="Genomic_DNA"/>
</dbReference>